<organism evidence="1">
    <name type="scientific">Sesamum latifolium</name>
    <dbReference type="NCBI Taxonomy" id="2727402"/>
    <lineage>
        <taxon>Eukaryota</taxon>
        <taxon>Viridiplantae</taxon>
        <taxon>Streptophyta</taxon>
        <taxon>Embryophyta</taxon>
        <taxon>Tracheophyta</taxon>
        <taxon>Spermatophyta</taxon>
        <taxon>Magnoliopsida</taxon>
        <taxon>eudicotyledons</taxon>
        <taxon>Gunneridae</taxon>
        <taxon>Pentapetalae</taxon>
        <taxon>asterids</taxon>
        <taxon>lamiids</taxon>
        <taxon>Lamiales</taxon>
        <taxon>Pedaliaceae</taxon>
        <taxon>Sesamum</taxon>
    </lineage>
</organism>
<comment type="caution">
    <text evidence="1">The sequence shown here is derived from an EMBL/GenBank/DDBJ whole genome shotgun (WGS) entry which is preliminary data.</text>
</comment>
<evidence type="ECO:0000313" key="1">
    <source>
        <dbReference type="EMBL" id="KAL0417206.1"/>
    </source>
</evidence>
<name>A0AAW2UP62_9LAMI</name>
<dbReference type="AlphaFoldDB" id="A0AAW2UP62"/>
<reference evidence="1" key="1">
    <citation type="submission" date="2020-06" db="EMBL/GenBank/DDBJ databases">
        <authorList>
            <person name="Li T."/>
            <person name="Hu X."/>
            <person name="Zhang T."/>
            <person name="Song X."/>
            <person name="Zhang H."/>
            <person name="Dai N."/>
            <person name="Sheng W."/>
            <person name="Hou X."/>
            <person name="Wei L."/>
        </authorList>
    </citation>
    <scope>NUCLEOTIDE SEQUENCE</scope>
    <source>
        <strain evidence="1">KEN1</strain>
        <tissue evidence="1">Leaf</tissue>
    </source>
</reference>
<protein>
    <submittedName>
        <fullName evidence="1">Uncharacterized protein</fullName>
    </submittedName>
</protein>
<reference evidence="1" key="2">
    <citation type="journal article" date="2024" name="Plant">
        <title>Genomic evolution and insights into agronomic trait innovations of Sesamum species.</title>
        <authorList>
            <person name="Miao H."/>
            <person name="Wang L."/>
            <person name="Qu L."/>
            <person name="Liu H."/>
            <person name="Sun Y."/>
            <person name="Le M."/>
            <person name="Wang Q."/>
            <person name="Wei S."/>
            <person name="Zheng Y."/>
            <person name="Lin W."/>
            <person name="Duan Y."/>
            <person name="Cao H."/>
            <person name="Xiong S."/>
            <person name="Wang X."/>
            <person name="Wei L."/>
            <person name="Li C."/>
            <person name="Ma Q."/>
            <person name="Ju M."/>
            <person name="Zhao R."/>
            <person name="Li G."/>
            <person name="Mu C."/>
            <person name="Tian Q."/>
            <person name="Mei H."/>
            <person name="Zhang T."/>
            <person name="Gao T."/>
            <person name="Zhang H."/>
        </authorList>
    </citation>
    <scope>NUCLEOTIDE SEQUENCE</scope>
    <source>
        <strain evidence="1">KEN1</strain>
    </source>
</reference>
<sequence>MAQLKTLLVDLEGWWRSHKAPLVKWGKAGKYSKIGREGVHKSMLGGGKNDIKPLRCLK</sequence>
<gene>
    <name evidence="1" type="ORF">Slati_3552500</name>
</gene>
<proteinExistence type="predicted"/>
<dbReference type="EMBL" id="JACGWN010000012">
    <property type="protein sequence ID" value="KAL0417206.1"/>
    <property type="molecule type" value="Genomic_DNA"/>
</dbReference>
<accession>A0AAW2UP62</accession>